<feature type="region of interest" description="Disordered" evidence="4">
    <location>
        <begin position="1"/>
        <end position="58"/>
    </location>
</feature>
<sequence>MAAPLSLFLMPTDDTKQEPTMTISNKPAEPAKTTITSRTKKPATNKHQTRKKQPQRGMGVAQLERLRIQERWKAITEGNQIGSLNRQPAQQLHVSDPFNNNNYYQMLQYGTAVNYGVPMSSNVGVFNGFLGWDHKGGVMVNRVDGFNVDSNDGFGSGQVLINPYMVGPAPVHQVGIPASAPAAVFEASKELSSIPKVIQQQKQYEPSRCDLCLKMGGFSARAANSAFFANHNHKNNEGVEVTAVHRKGNNPRGRKVIMEYEFFPGKNGKSTCFKEMEFPTAEASVAVATGEASCLTTYSDYSASNASNSIDLSLKLSY</sequence>
<dbReference type="PANTHER" id="PTHR33388">
    <property type="entry name" value="OS01G0212500 PROTEIN"/>
    <property type="match status" value="1"/>
</dbReference>
<dbReference type="Proteomes" id="UP001314170">
    <property type="component" value="Unassembled WGS sequence"/>
</dbReference>
<dbReference type="InterPro" id="IPR040356">
    <property type="entry name" value="SPEAR"/>
</dbReference>
<protein>
    <submittedName>
        <fullName evidence="5">Uncharacterized protein</fullName>
    </submittedName>
</protein>
<keyword evidence="3" id="KW-0804">Transcription</keyword>
<evidence type="ECO:0000313" key="6">
    <source>
        <dbReference type="Proteomes" id="UP001314170"/>
    </source>
</evidence>
<evidence type="ECO:0000313" key="5">
    <source>
        <dbReference type="EMBL" id="CAK7327520.1"/>
    </source>
</evidence>
<evidence type="ECO:0000256" key="4">
    <source>
        <dbReference type="SAM" id="MobiDB-lite"/>
    </source>
</evidence>
<dbReference type="EMBL" id="CAWUPB010000857">
    <property type="protein sequence ID" value="CAK7327520.1"/>
    <property type="molecule type" value="Genomic_DNA"/>
</dbReference>
<comment type="caution">
    <text evidence="5">The sequence shown here is derived from an EMBL/GenBank/DDBJ whole genome shotgun (WGS) entry which is preliminary data.</text>
</comment>
<dbReference type="Pfam" id="PF08744">
    <property type="entry name" value="NOZZLE"/>
    <property type="match status" value="1"/>
</dbReference>
<dbReference type="GO" id="GO:0003700">
    <property type="term" value="F:DNA-binding transcription factor activity"/>
    <property type="evidence" value="ECO:0007669"/>
    <property type="project" value="InterPro"/>
</dbReference>
<evidence type="ECO:0000256" key="1">
    <source>
        <dbReference type="ARBA" id="ARBA00022491"/>
    </source>
</evidence>
<dbReference type="PANTHER" id="PTHR33388:SF2">
    <property type="entry name" value="PROTEIN SPOROCYTELESS"/>
    <property type="match status" value="1"/>
</dbReference>
<evidence type="ECO:0000256" key="3">
    <source>
        <dbReference type="ARBA" id="ARBA00023163"/>
    </source>
</evidence>
<dbReference type="InterPro" id="IPR014855">
    <property type="entry name" value="NOZZLE"/>
</dbReference>
<proteinExistence type="predicted"/>
<reference evidence="5 6" key="1">
    <citation type="submission" date="2024-01" db="EMBL/GenBank/DDBJ databases">
        <authorList>
            <person name="Waweru B."/>
        </authorList>
    </citation>
    <scope>NUCLEOTIDE SEQUENCE [LARGE SCALE GENOMIC DNA]</scope>
</reference>
<keyword evidence="1" id="KW-0678">Repressor</keyword>
<name>A0AAV1R4V7_9ROSI</name>
<evidence type="ECO:0000256" key="2">
    <source>
        <dbReference type="ARBA" id="ARBA00023015"/>
    </source>
</evidence>
<accession>A0AAV1R4V7</accession>
<keyword evidence="2" id="KW-0805">Transcription regulation</keyword>
<dbReference type="AlphaFoldDB" id="A0AAV1R4V7"/>
<organism evidence="5 6">
    <name type="scientific">Dovyalis caffra</name>
    <dbReference type="NCBI Taxonomy" id="77055"/>
    <lineage>
        <taxon>Eukaryota</taxon>
        <taxon>Viridiplantae</taxon>
        <taxon>Streptophyta</taxon>
        <taxon>Embryophyta</taxon>
        <taxon>Tracheophyta</taxon>
        <taxon>Spermatophyta</taxon>
        <taxon>Magnoliopsida</taxon>
        <taxon>eudicotyledons</taxon>
        <taxon>Gunneridae</taxon>
        <taxon>Pentapetalae</taxon>
        <taxon>rosids</taxon>
        <taxon>fabids</taxon>
        <taxon>Malpighiales</taxon>
        <taxon>Salicaceae</taxon>
        <taxon>Flacourtieae</taxon>
        <taxon>Dovyalis</taxon>
    </lineage>
</organism>
<feature type="compositionally biased region" description="Basic residues" evidence="4">
    <location>
        <begin position="38"/>
        <end position="54"/>
    </location>
</feature>
<gene>
    <name evidence="5" type="ORF">DCAF_LOCUS5233</name>
</gene>
<keyword evidence="6" id="KW-1185">Reference proteome</keyword>